<protein>
    <submittedName>
        <fullName evidence="1">Zinc finger CCCH domain-containing protein 7B</fullName>
    </submittedName>
</protein>
<keyword evidence="2" id="KW-1185">Reference proteome</keyword>
<name>A0ACB7EWU2_NIBAL</name>
<organism evidence="1 2">
    <name type="scientific">Nibea albiflora</name>
    <name type="common">Yellow drum</name>
    <name type="synonym">Corvina albiflora</name>
    <dbReference type="NCBI Taxonomy" id="240163"/>
    <lineage>
        <taxon>Eukaryota</taxon>
        <taxon>Metazoa</taxon>
        <taxon>Chordata</taxon>
        <taxon>Craniata</taxon>
        <taxon>Vertebrata</taxon>
        <taxon>Euteleostomi</taxon>
        <taxon>Actinopterygii</taxon>
        <taxon>Neopterygii</taxon>
        <taxon>Teleostei</taxon>
        <taxon>Neoteleostei</taxon>
        <taxon>Acanthomorphata</taxon>
        <taxon>Eupercaria</taxon>
        <taxon>Sciaenidae</taxon>
        <taxon>Nibea</taxon>
    </lineage>
</organism>
<sequence length="1004" mass="111304">QDFLTHLVCNLLDEGNALFRDREWEQAVKEFSEGLNVSCYAATEDLEIPEALLESLYVNRAAAYHSMGEYDLGVKDCDSALKVCKESRRALYRKALCLKELGKYKEAYNCTTDCLLITRLDKQVNELAQELAVHLQLKNRKPYVSTREGSLITRDVANGNTTAKAIKVSGAPLGNGMNPLSSVAPVSFPSMPRSSVPVSSTVPDMVDSLDSELMGEDLDSLLDEQEPVETINQAAFSVPSRIPPGAHTVPSVLPAPTPQLPPAFFSPAVSQLDSLDSFSGGGQSATTATLDALDELSTSAIGGGAGALNLGLTSTALDALDGLDSLDDFSDTTTSAAAENEPKAELGAGEKSLDDLLDELDPVEPVSDPGGLSDVLNRSVKAVDQLDSLDALDSFPLVEGVAAALPAISSRGTGLDLLSNFSSAGITGSLSAAAPAMRPPKNNYKERKNQALASTHEFMQACSSCFPRLGQGIYTFVHKPDLVHSCKQDILLCRRKSSHPSEWTRIRQLPTWTSFNGPFALCKELLKSGDLGVCKYGEKCTFAYSQLEIDVWTEERKGTLDRNLLFETTADKLDPVISIIRLLQEHKGGFMFLCQECFDSEPRIISERSKDDLTICSNLDARHTFDANKCLAFMVRSHSVNYSKVRPLSVLCYLDLCRHAIRGGCERKDSCHFAHSVIELKTWRVQQDTGISPDEIVKVSAKYNEKQEKNSSKQKGNRLSFGGGGGKPKGGAGGGGKSLNMEMKMACAQCWRDGRISEPDKALKYCTAKARHLWTKDRWILLVMSERSKWVQIRPLPHNKNPPLQYYMCSQILEKRKCNTGNCTFAHSQEEKEMWMYMKNNDLRDMQQIYDIWLTSNTHHRQADGAVVAQPATEEKYIVMPTDYAEPMSGFYCRLCGRHSNSERQWQRHISSEKHKDRVFSCEGEDEALTWSYRFPGRCFEICPKLDGGCPDGVSCDYAHSPEELQEWTERRDFLRQTLAKARKDMLIMPGEVNFGKYNFLLQD</sequence>
<feature type="non-terminal residue" evidence="1">
    <location>
        <position position="1"/>
    </location>
</feature>
<reference evidence="1" key="1">
    <citation type="submission" date="2020-04" db="EMBL/GenBank/DDBJ databases">
        <title>A chromosome-scale assembly and high-density genetic map of the yellow drum (Nibea albiflora) genome.</title>
        <authorList>
            <person name="Xu D."/>
            <person name="Zhang W."/>
            <person name="Chen R."/>
            <person name="Tan P."/>
            <person name="Wang L."/>
            <person name="Song H."/>
            <person name="Tian L."/>
            <person name="Zhu Q."/>
            <person name="Wang B."/>
        </authorList>
    </citation>
    <scope>NUCLEOTIDE SEQUENCE</scope>
    <source>
        <strain evidence="1">ZJHYS-2018</strain>
    </source>
</reference>
<comment type="caution">
    <text evidence="1">The sequence shown here is derived from an EMBL/GenBank/DDBJ whole genome shotgun (WGS) entry which is preliminary data.</text>
</comment>
<dbReference type="Proteomes" id="UP000805704">
    <property type="component" value="Chromosome 20"/>
</dbReference>
<dbReference type="EMBL" id="CM024808">
    <property type="protein sequence ID" value="KAG8006394.1"/>
    <property type="molecule type" value="Genomic_DNA"/>
</dbReference>
<evidence type="ECO:0000313" key="2">
    <source>
        <dbReference type="Proteomes" id="UP000805704"/>
    </source>
</evidence>
<proteinExistence type="predicted"/>
<gene>
    <name evidence="1" type="primary">ZC3H7B</name>
    <name evidence="1" type="ORF">GBF38_000958</name>
</gene>
<accession>A0ACB7EWU2</accession>
<evidence type="ECO:0000313" key="1">
    <source>
        <dbReference type="EMBL" id="KAG8006394.1"/>
    </source>
</evidence>